<sequence length="54" mass="5737">MGFFKTIVFSALLSGIVAGAVQTGLQNLLVYPLIISAETYEGLEKSANPNPHSQ</sequence>
<dbReference type="InterPro" id="IPR012666">
    <property type="entry name" value="CbtA_put"/>
</dbReference>
<protein>
    <submittedName>
        <fullName evidence="1">Uncharacterized protein</fullName>
    </submittedName>
</protein>
<dbReference type="EMBL" id="UINC01172165">
    <property type="protein sequence ID" value="SVD77102.1"/>
    <property type="molecule type" value="Genomic_DNA"/>
</dbReference>
<reference evidence="1" key="1">
    <citation type="submission" date="2018-05" db="EMBL/GenBank/DDBJ databases">
        <authorList>
            <person name="Lanie J.A."/>
            <person name="Ng W.-L."/>
            <person name="Kazmierczak K.M."/>
            <person name="Andrzejewski T.M."/>
            <person name="Davidsen T.M."/>
            <person name="Wayne K.J."/>
            <person name="Tettelin H."/>
            <person name="Glass J.I."/>
            <person name="Rusch D."/>
            <person name="Podicherti R."/>
            <person name="Tsui H.-C.T."/>
            <person name="Winkler M.E."/>
        </authorList>
    </citation>
    <scope>NUCLEOTIDE SEQUENCE</scope>
</reference>
<gene>
    <name evidence="1" type="ORF">METZ01_LOCUS429956</name>
</gene>
<evidence type="ECO:0000313" key="1">
    <source>
        <dbReference type="EMBL" id="SVD77102.1"/>
    </source>
</evidence>
<dbReference type="AlphaFoldDB" id="A0A382Y160"/>
<name>A0A382Y160_9ZZZZ</name>
<accession>A0A382Y160</accession>
<organism evidence="1">
    <name type="scientific">marine metagenome</name>
    <dbReference type="NCBI Taxonomy" id="408172"/>
    <lineage>
        <taxon>unclassified sequences</taxon>
        <taxon>metagenomes</taxon>
        <taxon>ecological metagenomes</taxon>
    </lineage>
</organism>
<feature type="non-terminal residue" evidence="1">
    <location>
        <position position="54"/>
    </location>
</feature>
<dbReference type="Pfam" id="PF09490">
    <property type="entry name" value="CbtA"/>
    <property type="match status" value="1"/>
</dbReference>
<proteinExistence type="predicted"/>